<feature type="repeat" description="PPR" evidence="3">
    <location>
        <begin position="147"/>
        <end position="181"/>
    </location>
</feature>
<accession>A0A2G2V0X0</accession>
<evidence type="ECO:0000256" key="3">
    <source>
        <dbReference type="PROSITE-ProRule" id="PRU00708"/>
    </source>
</evidence>
<dbReference type="InterPro" id="IPR002885">
    <property type="entry name" value="PPR_rpt"/>
</dbReference>
<dbReference type="Pfam" id="PF13812">
    <property type="entry name" value="PPR_3"/>
    <property type="match status" value="1"/>
</dbReference>
<comment type="similarity">
    <text evidence="1">Belongs to the PPR family. P subfamily.</text>
</comment>
<evidence type="ECO:0008006" key="6">
    <source>
        <dbReference type="Google" id="ProtNLM"/>
    </source>
</evidence>
<dbReference type="PROSITE" id="PS51375">
    <property type="entry name" value="PPR"/>
    <property type="match status" value="1"/>
</dbReference>
<gene>
    <name evidence="4" type="ORF">CQW23_33776</name>
</gene>
<dbReference type="EMBL" id="MLFT02000711">
    <property type="protein sequence ID" value="PHT26613.1"/>
    <property type="molecule type" value="Genomic_DNA"/>
</dbReference>
<evidence type="ECO:0000313" key="5">
    <source>
        <dbReference type="Proteomes" id="UP000224567"/>
    </source>
</evidence>
<dbReference type="PANTHER" id="PTHR45717:SF55">
    <property type="entry name" value="PENTATRICOPEPTIDE REPEAT-CONTAINING PROTEIN, MITOCHONDRIAL"/>
    <property type="match status" value="1"/>
</dbReference>
<keyword evidence="5" id="KW-1185">Reference proteome</keyword>
<dbReference type="GO" id="GO:0005739">
    <property type="term" value="C:mitochondrion"/>
    <property type="evidence" value="ECO:0007669"/>
    <property type="project" value="TreeGrafter"/>
</dbReference>
<proteinExistence type="inferred from homology"/>
<dbReference type="OrthoDB" id="1729246at2759"/>
<dbReference type="Pfam" id="PF01535">
    <property type="entry name" value="PPR"/>
    <property type="match status" value="1"/>
</dbReference>
<dbReference type="GO" id="GO:0003729">
    <property type="term" value="F:mRNA binding"/>
    <property type="evidence" value="ECO:0007669"/>
    <property type="project" value="UniProtKB-ARBA"/>
</dbReference>
<reference evidence="5" key="2">
    <citation type="journal article" date="2017" name="J. Anim. Genet.">
        <title>Multiple reference genome sequences of hot pepper reveal the massive evolution of plant disease resistance genes by retroduplication.</title>
        <authorList>
            <person name="Kim S."/>
            <person name="Park J."/>
            <person name="Yeom S.-I."/>
            <person name="Kim Y.-M."/>
            <person name="Seo E."/>
            <person name="Kim K.-T."/>
            <person name="Kim M.-S."/>
            <person name="Lee J.M."/>
            <person name="Cheong K."/>
            <person name="Shin H.-S."/>
            <person name="Kim S.-B."/>
            <person name="Han K."/>
            <person name="Lee J."/>
            <person name="Park M."/>
            <person name="Lee H.-A."/>
            <person name="Lee H.-Y."/>
            <person name="Lee Y."/>
            <person name="Oh S."/>
            <person name="Lee J.H."/>
            <person name="Choi E."/>
            <person name="Choi E."/>
            <person name="Lee S.E."/>
            <person name="Jeon J."/>
            <person name="Kim H."/>
            <person name="Choi G."/>
            <person name="Song H."/>
            <person name="Lee J."/>
            <person name="Lee S.-C."/>
            <person name="Kwon J.-K."/>
            <person name="Lee H.-Y."/>
            <person name="Koo N."/>
            <person name="Hong Y."/>
            <person name="Kim R.W."/>
            <person name="Kang W.-H."/>
            <person name="Huh J.H."/>
            <person name="Kang B.-C."/>
            <person name="Yang T.-J."/>
            <person name="Lee Y.-H."/>
            <person name="Bennetzen J.L."/>
            <person name="Choi D."/>
        </authorList>
    </citation>
    <scope>NUCLEOTIDE SEQUENCE [LARGE SCALE GENOMIC DNA]</scope>
    <source>
        <strain evidence="5">cv. PBC81</strain>
    </source>
</reference>
<dbReference type="AlphaFoldDB" id="A0A2G2V0X0"/>
<dbReference type="PANTHER" id="PTHR45717">
    <property type="entry name" value="OS12G0527900 PROTEIN"/>
    <property type="match status" value="1"/>
</dbReference>
<organism evidence="4 5">
    <name type="scientific">Capsicum baccatum</name>
    <name type="common">Peruvian pepper</name>
    <dbReference type="NCBI Taxonomy" id="33114"/>
    <lineage>
        <taxon>Eukaryota</taxon>
        <taxon>Viridiplantae</taxon>
        <taxon>Streptophyta</taxon>
        <taxon>Embryophyta</taxon>
        <taxon>Tracheophyta</taxon>
        <taxon>Spermatophyta</taxon>
        <taxon>Magnoliopsida</taxon>
        <taxon>eudicotyledons</taxon>
        <taxon>Gunneridae</taxon>
        <taxon>Pentapetalae</taxon>
        <taxon>asterids</taxon>
        <taxon>lamiids</taxon>
        <taxon>Solanales</taxon>
        <taxon>Solanaceae</taxon>
        <taxon>Solanoideae</taxon>
        <taxon>Capsiceae</taxon>
        <taxon>Capsicum</taxon>
    </lineage>
</organism>
<evidence type="ECO:0000256" key="2">
    <source>
        <dbReference type="ARBA" id="ARBA00022737"/>
    </source>
</evidence>
<evidence type="ECO:0000256" key="1">
    <source>
        <dbReference type="ARBA" id="ARBA00007626"/>
    </source>
</evidence>
<dbReference type="Gene3D" id="1.25.40.10">
    <property type="entry name" value="Tetratricopeptide repeat domain"/>
    <property type="match status" value="2"/>
</dbReference>
<name>A0A2G2V0X0_CAPBA</name>
<keyword evidence="2" id="KW-0677">Repeat</keyword>
<sequence length="313" mass="35963">MRIKYHDSESKFPITHVFHLLGRFSFGVMYLFKLHLSEWLELKQQLIFTDRDYASHVDLIAKVHGLQKAESYIEKLPKSFRSEVVYRSLLGHCASKGYTKKAEEIDLGFPITSFACSTHLLNLYKQGDKKKIVDVLLLMGKENIQPTDFTYRILINAKGQSNDIAGMEQVFETMKDDGMEPKMITKSIIAKHYIFAGLVEKTQNVLKQMEREMHLACQYLLPHHAALKKADDVRRIWQLCEPNAQIVKCMVAIEAFGNLHKIEEAEAVFDKMSKEGKKLTSKHYYSLLRIYASHNMLAISLRGCHRAAVLSGH</sequence>
<dbReference type="Proteomes" id="UP000224567">
    <property type="component" value="Unassembled WGS sequence"/>
</dbReference>
<dbReference type="NCBIfam" id="TIGR00756">
    <property type="entry name" value="PPR"/>
    <property type="match status" value="1"/>
</dbReference>
<reference evidence="4 5" key="1">
    <citation type="journal article" date="2017" name="Genome Biol.">
        <title>New reference genome sequences of hot pepper reveal the massive evolution of plant disease-resistance genes by retroduplication.</title>
        <authorList>
            <person name="Kim S."/>
            <person name="Park J."/>
            <person name="Yeom S.I."/>
            <person name="Kim Y.M."/>
            <person name="Seo E."/>
            <person name="Kim K.T."/>
            <person name="Kim M.S."/>
            <person name="Lee J.M."/>
            <person name="Cheong K."/>
            <person name="Shin H.S."/>
            <person name="Kim S.B."/>
            <person name="Han K."/>
            <person name="Lee J."/>
            <person name="Park M."/>
            <person name="Lee H.A."/>
            <person name="Lee H.Y."/>
            <person name="Lee Y."/>
            <person name="Oh S."/>
            <person name="Lee J.H."/>
            <person name="Choi E."/>
            <person name="Choi E."/>
            <person name="Lee S.E."/>
            <person name="Jeon J."/>
            <person name="Kim H."/>
            <person name="Choi G."/>
            <person name="Song H."/>
            <person name="Lee J."/>
            <person name="Lee S.C."/>
            <person name="Kwon J.K."/>
            <person name="Lee H.Y."/>
            <person name="Koo N."/>
            <person name="Hong Y."/>
            <person name="Kim R.W."/>
            <person name="Kang W.H."/>
            <person name="Huh J.H."/>
            <person name="Kang B.C."/>
            <person name="Yang T.J."/>
            <person name="Lee Y.H."/>
            <person name="Bennetzen J.L."/>
            <person name="Choi D."/>
        </authorList>
    </citation>
    <scope>NUCLEOTIDE SEQUENCE [LARGE SCALE GENOMIC DNA]</scope>
    <source>
        <strain evidence="5">cv. PBC81</strain>
    </source>
</reference>
<evidence type="ECO:0000313" key="4">
    <source>
        <dbReference type="EMBL" id="PHT26613.1"/>
    </source>
</evidence>
<dbReference type="InterPro" id="IPR011990">
    <property type="entry name" value="TPR-like_helical_dom_sf"/>
</dbReference>
<comment type="caution">
    <text evidence="4">The sequence shown here is derived from an EMBL/GenBank/DDBJ whole genome shotgun (WGS) entry which is preliminary data.</text>
</comment>
<protein>
    <recommendedName>
        <fullName evidence="6">Pentatricopeptide repeat-containing protein, mitochondrial</fullName>
    </recommendedName>
</protein>